<dbReference type="EMBL" id="GL883007">
    <property type="protein sequence ID" value="EGG23837.1"/>
    <property type="molecule type" value="Genomic_DNA"/>
</dbReference>
<dbReference type="AlphaFoldDB" id="F4PJR3"/>
<evidence type="ECO:0000313" key="2">
    <source>
        <dbReference type="EMBL" id="EGG23837.1"/>
    </source>
</evidence>
<protein>
    <recommendedName>
        <fullName evidence="4">F-box domain-containing protein</fullName>
    </recommendedName>
</protein>
<dbReference type="Gene3D" id="3.80.10.10">
    <property type="entry name" value="Ribonuclease Inhibitor"/>
    <property type="match status" value="1"/>
</dbReference>
<keyword evidence="3" id="KW-1185">Reference proteome</keyword>
<accession>F4PJR3</accession>
<dbReference type="Proteomes" id="UP000007797">
    <property type="component" value="Unassembled WGS sequence"/>
</dbReference>
<organism evidence="2 3">
    <name type="scientific">Cavenderia fasciculata</name>
    <name type="common">Slime mold</name>
    <name type="synonym">Dictyostelium fasciculatum</name>
    <dbReference type="NCBI Taxonomy" id="261658"/>
    <lineage>
        <taxon>Eukaryota</taxon>
        <taxon>Amoebozoa</taxon>
        <taxon>Evosea</taxon>
        <taxon>Eumycetozoa</taxon>
        <taxon>Dictyostelia</taxon>
        <taxon>Acytosteliales</taxon>
        <taxon>Cavenderiaceae</taxon>
        <taxon>Cavenderia</taxon>
    </lineage>
</organism>
<dbReference type="RefSeq" id="XP_004361688.1">
    <property type="nucleotide sequence ID" value="XM_004361631.1"/>
</dbReference>
<evidence type="ECO:0000313" key="3">
    <source>
        <dbReference type="Proteomes" id="UP000007797"/>
    </source>
</evidence>
<dbReference type="KEGG" id="dfa:DFA_05973"/>
<dbReference type="GeneID" id="14876205"/>
<dbReference type="InterPro" id="IPR032675">
    <property type="entry name" value="LRR_dom_sf"/>
</dbReference>
<evidence type="ECO:0008006" key="4">
    <source>
        <dbReference type="Google" id="ProtNLM"/>
    </source>
</evidence>
<proteinExistence type="predicted"/>
<dbReference type="SUPFAM" id="SSF52047">
    <property type="entry name" value="RNI-like"/>
    <property type="match status" value="1"/>
</dbReference>
<gene>
    <name evidence="2" type="ORF">DFA_05973</name>
</gene>
<reference evidence="3" key="1">
    <citation type="journal article" date="2011" name="Genome Res.">
        <title>Phylogeny-wide analysis of social amoeba genomes highlights ancient origins for complex intercellular communication.</title>
        <authorList>
            <person name="Heidel A.J."/>
            <person name="Lawal H.M."/>
            <person name="Felder M."/>
            <person name="Schilde C."/>
            <person name="Helps N.R."/>
            <person name="Tunggal B."/>
            <person name="Rivero F."/>
            <person name="John U."/>
            <person name="Schleicher M."/>
            <person name="Eichinger L."/>
            <person name="Platzer M."/>
            <person name="Noegel A.A."/>
            <person name="Schaap P."/>
            <person name="Gloeckner G."/>
        </authorList>
    </citation>
    <scope>NUCLEOTIDE SEQUENCE [LARGE SCALE GENOMIC DNA]</scope>
    <source>
        <strain evidence="3">SH3</strain>
    </source>
</reference>
<evidence type="ECO:0000256" key="1">
    <source>
        <dbReference type="SAM" id="MobiDB-lite"/>
    </source>
</evidence>
<sequence length="502" mass="58865">MKDKQRKEKRQKQRNKQKEQQQQQQQQQQEQLQKRLQEIQIPVYVTQIIVNLLFTDCVIDNDTYQLLSLASVCKKWFDIVKSALQSSTTRLKPSFPMPDSVRYERDFVVNKYYYPIKQRQRSAYALCQYPTRLNFTPGPYWFPMSNQNSELLVSVSTKIRELEIQSLEENTINRELLALPMPELESLRVKHTTEFKQQHSGPILRYCLFFEMLLDMDKQSPKLANLKSIEFRSVFPFDADECTQLFQQCQLIESVDISDDVDPPNDGFEMVLSALSVLPRLTKLTLSRFGSTMTNMIPNTVTSISIHQNRTSTPEFREYVERAKHLRSLDRIFLSREWLRILAHTQLTKLYFGIDSPDDIDIGSPLIIPTLETLVINMRRINESSAYLYGFELDQLPRLRKLYLLQGDGWDYVTDLISRSKSIKKLSTSIVGCTQTKCNLLFDSIQQSRTFKRLRLNYGQENSSSFTLIKAFNQYQIDHPDTYLVARQLDDYLLITNTNNHY</sequence>
<name>F4PJR3_CACFS</name>
<feature type="region of interest" description="Disordered" evidence="1">
    <location>
        <begin position="1"/>
        <end position="25"/>
    </location>
</feature>